<evidence type="ECO:0000313" key="2">
    <source>
        <dbReference type="Proteomes" id="UP001156882"/>
    </source>
</evidence>
<protein>
    <submittedName>
        <fullName evidence="1">Uncharacterized protein</fullName>
    </submittedName>
</protein>
<gene>
    <name evidence="1" type="ORF">GCM10007874_23450</name>
</gene>
<name>A0ABQ6CHY3_9HYPH</name>
<accession>A0ABQ6CHY3</accession>
<comment type="caution">
    <text evidence="1">The sequence shown here is derived from an EMBL/GenBank/DDBJ whole genome shotgun (WGS) entry which is preliminary data.</text>
</comment>
<dbReference type="EMBL" id="BSPC01000022">
    <property type="protein sequence ID" value="GLS19328.1"/>
    <property type="molecule type" value="Genomic_DNA"/>
</dbReference>
<evidence type="ECO:0000313" key="1">
    <source>
        <dbReference type="EMBL" id="GLS19328.1"/>
    </source>
</evidence>
<proteinExistence type="predicted"/>
<keyword evidence="2" id="KW-1185">Reference proteome</keyword>
<sequence>MWGIEKLAATGFATRPRSGDGNTPGPDRLAIPGPYLHAAPNSCLSAIGKLAVYEAFTRDSGEGCLKMPIAGTCCPKGAFCA</sequence>
<reference evidence="2" key="1">
    <citation type="journal article" date="2019" name="Int. J. Syst. Evol. Microbiol.">
        <title>The Global Catalogue of Microorganisms (GCM) 10K type strain sequencing project: providing services to taxonomists for standard genome sequencing and annotation.</title>
        <authorList>
            <consortium name="The Broad Institute Genomics Platform"/>
            <consortium name="The Broad Institute Genome Sequencing Center for Infectious Disease"/>
            <person name="Wu L."/>
            <person name="Ma J."/>
        </authorList>
    </citation>
    <scope>NUCLEOTIDE SEQUENCE [LARGE SCALE GENOMIC DNA]</scope>
    <source>
        <strain evidence="2">NBRC 101365</strain>
    </source>
</reference>
<organism evidence="1 2">
    <name type="scientific">Labrys miyagiensis</name>
    <dbReference type="NCBI Taxonomy" id="346912"/>
    <lineage>
        <taxon>Bacteria</taxon>
        <taxon>Pseudomonadati</taxon>
        <taxon>Pseudomonadota</taxon>
        <taxon>Alphaproteobacteria</taxon>
        <taxon>Hyphomicrobiales</taxon>
        <taxon>Xanthobacteraceae</taxon>
        <taxon>Labrys</taxon>
    </lineage>
</organism>
<dbReference type="Proteomes" id="UP001156882">
    <property type="component" value="Unassembled WGS sequence"/>
</dbReference>